<dbReference type="PROSITE" id="PS01209">
    <property type="entry name" value="LDLRA_1"/>
    <property type="match status" value="2"/>
</dbReference>
<evidence type="ECO:0000256" key="5">
    <source>
        <dbReference type="ARBA" id="ARBA00022536"/>
    </source>
</evidence>
<keyword evidence="6" id="KW-0254">Endocytosis</keyword>
<reference evidence="16 17" key="1">
    <citation type="journal article" date="2015" name="Nat. Commun.">
        <title>Lucilia cuprina genome unlocks parasitic fly biology to underpin future interventions.</title>
        <authorList>
            <person name="Anstead C.A."/>
            <person name="Korhonen P.K."/>
            <person name="Young N.D."/>
            <person name="Hall R.S."/>
            <person name="Jex A.R."/>
            <person name="Murali S.C."/>
            <person name="Hughes D.S."/>
            <person name="Lee S.F."/>
            <person name="Perry T."/>
            <person name="Stroehlein A.J."/>
            <person name="Ansell B.R."/>
            <person name="Breugelmans B."/>
            <person name="Hofmann A."/>
            <person name="Qu J."/>
            <person name="Dugan S."/>
            <person name="Lee S.L."/>
            <person name="Chao H."/>
            <person name="Dinh H."/>
            <person name="Han Y."/>
            <person name="Doddapaneni H.V."/>
            <person name="Worley K.C."/>
            <person name="Muzny D.M."/>
            <person name="Ioannidis P."/>
            <person name="Waterhouse R.M."/>
            <person name="Zdobnov E.M."/>
            <person name="James P.J."/>
            <person name="Bagnall N.H."/>
            <person name="Kotze A.C."/>
            <person name="Gibbs R.A."/>
            <person name="Richards S."/>
            <person name="Batterham P."/>
            <person name="Gasser R.B."/>
        </authorList>
    </citation>
    <scope>NUCLEOTIDE SEQUENCE [LARGE SCALE GENOMIC DNA]</scope>
    <source>
        <strain evidence="16 17">LS</strain>
        <tissue evidence="16">Full body</tissue>
    </source>
</reference>
<dbReference type="AlphaFoldDB" id="A0A0L0BT24"/>
<feature type="disulfide bond" evidence="14">
    <location>
        <begin position="245"/>
        <end position="263"/>
    </location>
</feature>
<evidence type="ECO:0000256" key="7">
    <source>
        <dbReference type="ARBA" id="ARBA00022692"/>
    </source>
</evidence>
<keyword evidence="7" id="KW-0812">Transmembrane</keyword>
<dbReference type="EMBL" id="JRES01001410">
    <property type="protein sequence ID" value="KNC23138.1"/>
    <property type="molecule type" value="Genomic_DNA"/>
</dbReference>
<dbReference type="FunFam" id="4.10.400.10:FF:000030">
    <property type="entry name" value="Sortilin related receptor 1"/>
    <property type="match status" value="1"/>
</dbReference>
<dbReference type="PANTHER" id="PTHR24270:SF8">
    <property type="entry name" value="LD11117P-RELATED"/>
    <property type="match status" value="1"/>
</dbReference>
<keyword evidence="12" id="KW-0675">Receptor</keyword>
<sequence>MATLILNPPNYTFNNEFINNSNNSDDSYISHSSAKSTSDEPPKISKFFSNSSNYQSKIQQLISFSFTSSNFIFITFILSISKLCTTAATDPSQTGAPQPNTLVPSFLMPNISGSALLEKLNSFRSNTLGPPPPPAPPSSAVKGKNTPAAANSLTQGSSGGGSSAISAASASSISSPTSSPLSPSLSSSSVSSSSSSSSLNAFPSLFTSRDLINKDMKFLNVSGKIGTPLGIGILSSKCSEKEFKCGTGQCIPVRFLCDGESDCPDHSDEMITECKFRESTCGVEQFRCNNGKCIPNRWRCDQEKDCSDGSDEFPGLCISLCKTKFMQNV</sequence>
<organism evidence="16 17">
    <name type="scientific">Lucilia cuprina</name>
    <name type="common">Green bottle fly</name>
    <name type="synonym">Australian sheep blowfly</name>
    <dbReference type="NCBI Taxonomy" id="7375"/>
    <lineage>
        <taxon>Eukaryota</taxon>
        <taxon>Metazoa</taxon>
        <taxon>Ecdysozoa</taxon>
        <taxon>Arthropoda</taxon>
        <taxon>Hexapoda</taxon>
        <taxon>Insecta</taxon>
        <taxon>Pterygota</taxon>
        <taxon>Neoptera</taxon>
        <taxon>Endopterygota</taxon>
        <taxon>Diptera</taxon>
        <taxon>Brachycera</taxon>
        <taxon>Muscomorpha</taxon>
        <taxon>Oestroidea</taxon>
        <taxon>Calliphoridae</taxon>
        <taxon>Luciliinae</taxon>
        <taxon>Lucilia</taxon>
    </lineage>
</organism>
<feature type="region of interest" description="Disordered" evidence="15">
    <location>
        <begin position="174"/>
        <end position="199"/>
    </location>
</feature>
<accession>A0A0L0BT24</accession>
<feature type="disulfide bond" evidence="14">
    <location>
        <begin position="238"/>
        <end position="250"/>
    </location>
</feature>
<evidence type="ECO:0000256" key="1">
    <source>
        <dbReference type="ARBA" id="ARBA00004251"/>
    </source>
</evidence>
<proteinExistence type="predicted"/>
<evidence type="ECO:0000256" key="10">
    <source>
        <dbReference type="ARBA" id="ARBA00023136"/>
    </source>
</evidence>
<dbReference type="Gene3D" id="4.10.400.10">
    <property type="entry name" value="Low-density Lipoprotein Receptor"/>
    <property type="match status" value="2"/>
</dbReference>
<evidence type="ECO:0000256" key="13">
    <source>
        <dbReference type="ARBA" id="ARBA00023180"/>
    </source>
</evidence>
<keyword evidence="8" id="KW-0677">Repeat</keyword>
<dbReference type="FunFam" id="4.10.400.10:FF:000005">
    <property type="entry name" value="low-density lipoprotein receptor-related protein 1B"/>
    <property type="match status" value="1"/>
</dbReference>
<gene>
    <name evidence="16" type="ORF">FF38_02518</name>
</gene>
<evidence type="ECO:0000256" key="2">
    <source>
        <dbReference type="ARBA" id="ARBA00004613"/>
    </source>
</evidence>
<dbReference type="InterPro" id="IPR050685">
    <property type="entry name" value="LDLR"/>
</dbReference>
<evidence type="ECO:0000256" key="3">
    <source>
        <dbReference type="ARBA" id="ARBA00022475"/>
    </source>
</evidence>
<keyword evidence="9" id="KW-1133">Transmembrane helix</keyword>
<evidence type="ECO:0000313" key="17">
    <source>
        <dbReference type="Proteomes" id="UP000037069"/>
    </source>
</evidence>
<dbReference type="InterPro" id="IPR023415">
    <property type="entry name" value="LDLR_class-A_CS"/>
</dbReference>
<keyword evidence="4" id="KW-0964">Secreted</keyword>
<dbReference type="PANTHER" id="PTHR24270">
    <property type="entry name" value="LOW-DENSITY LIPOPROTEIN RECEPTOR-RELATED"/>
    <property type="match status" value="1"/>
</dbReference>
<name>A0A0L0BT24_LUCCU</name>
<keyword evidence="3" id="KW-1003">Cell membrane</keyword>
<dbReference type="InterPro" id="IPR002172">
    <property type="entry name" value="LDrepeatLR_classA_rpt"/>
</dbReference>
<feature type="disulfide bond" evidence="14">
    <location>
        <begin position="281"/>
        <end position="293"/>
    </location>
</feature>
<evidence type="ECO:0000256" key="11">
    <source>
        <dbReference type="ARBA" id="ARBA00023157"/>
    </source>
</evidence>
<dbReference type="SMART" id="SM00192">
    <property type="entry name" value="LDLa"/>
    <property type="match status" value="2"/>
</dbReference>
<dbReference type="PRINTS" id="PR00261">
    <property type="entry name" value="LDLRECEPTOR"/>
</dbReference>
<evidence type="ECO:0000256" key="12">
    <source>
        <dbReference type="ARBA" id="ARBA00023170"/>
    </source>
</evidence>
<evidence type="ECO:0000256" key="9">
    <source>
        <dbReference type="ARBA" id="ARBA00022989"/>
    </source>
</evidence>
<evidence type="ECO:0000313" key="16">
    <source>
        <dbReference type="EMBL" id="KNC23138.1"/>
    </source>
</evidence>
<feature type="disulfide bond" evidence="14">
    <location>
        <begin position="288"/>
        <end position="306"/>
    </location>
</feature>
<comment type="caution">
    <text evidence="14">Lacks conserved residue(s) required for the propagation of feature annotation.</text>
</comment>
<protein>
    <submittedName>
        <fullName evidence="16">Uncharacterized protein</fullName>
    </submittedName>
</protein>
<dbReference type="Proteomes" id="UP000037069">
    <property type="component" value="Unassembled WGS sequence"/>
</dbReference>
<dbReference type="Pfam" id="PF00057">
    <property type="entry name" value="Ldl_recept_a"/>
    <property type="match status" value="2"/>
</dbReference>
<dbReference type="GO" id="GO:0005886">
    <property type="term" value="C:plasma membrane"/>
    <property type="evidence" value="ECO:0007669"/>
    <property type="project" value="UniProtKB-SubCell"/>
</dbReference>
<comment type="subcellular location">
    <subcellularLocation>
        <location evidence="1">Cell membrane</location>
        <topology evidence="1">Single-pass type I membrane protein</topology>
    </subcellularLocation>
    <subcellularLocation>
        <location evidence="2">Secreted</location>
    </subcellularLocation>
</comment>
<evidence type="ECO:0000256" key="14">
    <source>
        <dbReference type="PROSITE-ProRule" id="PRU00124"/>
    </source>
</evidence>
<dbReference type="CDD" id="cd00112">
    <property type="entry name" value="LDLa"/>
    <property type="match status" value="2"/>
</dbReference>
<keyword evidence="10" id="KW-0472">Membrane</keyword>
<feature type="region of interest" description="Disordered" evidence="15">
    <location>
        <begin position="123"/>
        <end position="162"/>
    </location>
</feature>
<dbReference type="GO" id="GO:0006897">
    <property type="term" value="P:endocytosis"/>
    <property type="evidence" value="ECO:0007669"/>
    <property type="project" value="UniProtKB-KW"/>
</dbReference>
<dbReference type="GO" id="GO:0005576">
    <property type="term" value="C:extracellular region"/>
    <property type="evidence" value="ECO:0007669"/>
    <property type="project" value="UniProtKB-SubCell"/>
</dbReference>
<keyword evidence="17" id="KW-1185">Reference proteome</keyword>
<evidence type="ECO:0000256" key="6">
    <source>
        <dbReference type="ARBA" id="ARBA00022583"/>
    </source>
</evidence>
<dbReference type="InterPro" id="IPR036055">
    <property type="entry name" value="LDL_receptor-like_sf"/>
</dbReference>
<evidence type="ECO:0000256" key="4">
    <source>
        <dbReference type="ARBA" id="ARBA00022525"/>
    </source>
</evidence>
<dbReference type="PROSITE" id="PS50068">
    <property type="entry name" value="LDLRA_2"/>
    <property type="match status" value="2"/>
</dbReference>
<comment type="caution">
    <text evidence="16">The sequence shown here is derived from an EMBL/GenBank/DDBJ whole genome shotgun (WGS) entry which is preliminary data.</text>
</comment>
<evidence type="ECO:0000256" key="15">
    <source>
        <dbReference type="SAM" id="MobiDB-lite"/>
    </source>
</evidence>
<dbReference type="STRING" id="7375.A0A0L0BT24"/>
<dbReference type="OrthoDB" id="664115at2759"/>
<keyword evidence="11 14" id="KW-1015">Disulfide bond</keyword>
<keyword evidence="13" id="KW-0325">Glycoprotein</keyword>
<dbReference type="SUPFAM" id="SSF57424">
    <property type="entry name" value="LDL receptor-like module"/>
    <property type="match status" value="2"/>
</dbReference>
<evidence type="ECO:0000256" key="8">
    <source>
        <dbReference type="ARBA" id="ARBA00022737"/>
    </source>
</evidence>
<keyword evidence="5" id="KW-0245">EGF-like domain</keyword>